<dbReference type="AlphaFoldDB" id="A0A2C5YQY2"/>
<dbReference type="EMBL" id="NJEU01000710">
    <property type="protein sequence ID" value="PHH71177.1"/>
    <property type="molecule type" value="Genomic_DNA"/>
</dbReference>
<evidence type="ECO:0000256" key="1">
    <source>
        <dbReference type="SAM" id="MobiDB-lite"/>
    </source>
</evidence>
<gene>
    <name evidence="2" type="ORF">CDD82_6706</name>
</gene>
<keyword evidence="3" id="KW-1185">Reference proteome</keyword>
<name>A0A2C5YQY2_9HYPO</name>
<feature type="compositionally biased region" description="Basic and acidic residues" evidence="1">
    <location>
        <begin position="119"/>
        <end position="129"/>
    </location>
</feature>
<evidence type="ECO:0000313" key="3">
    <source>
        <dbReference type="Proteomes" id="UP000224854"/>
    </source>
</evidence>
<sequence length="129" mass="14728">MSREPSRKKLDVDVNLKDFNGQQQDPTISQRRMERLRKLTLDSIAHYDAHFADAVAAQKADRLAREASNEVQWKTLDIDANIRVLQAQKKLPTIAQRRAVKLQREAAQELGWLAPPENQAREDGKGKSK</sequence>
<proteinExistence type="predicted"/>
<dbReference type="Proteomes" id="UP000224854">
    <property type="component" value="Unassembled WGS sequence"/>
</dbReference>
<reference evidence="2 3" key="1">
    <citation type="submission" date="2017-06" db="EMBL/GenBank/DDBJ databases">
        <title>Ant-infecting Ophiocordyceps genomes reveal a high diversity of potential behavioral manipulation genes and a possible major role for enterotoxins.</title>
        <authorList>
            <person name="De Bekker C."/>
            <person name="Evans H.C."/>
            <person name="Brachmann A."/>
            <person name="Hughes D.P."/>
        </authorList>
    </citation>
    <scope>NUCLEOTIDE SEQUENCE [LARGE SCALE GENOMIC DNA]</scope>
    <source>
        <strain evidence="2 3">1348a</strain>
    </source>
</reference>
<organism evidence="2 3">
    <name type="scientific">Ophiocordyceps australis</name>
    <dbReference type="NCBI Taxonomy" id="1399860"/>
    <lineage>
        <taxon>Eukaryota</taxon>
        <taxon>Fungi</taxon>
        <taxon>Dikarya</taxon>
        <taxon>Ascomycota</taxon>
        <taxon>Pezizomycotina</taxon>
        <taxon>Sordariomycetes</taxon>
        <taxon>Hypocreomycetidae</taxon>
        <taxon>Hypocreales</taxon>
        <taxon>Ophiocordycipitaceae</taxon>
        <taxon>Ophiocordyceps</taxon>
    </lineage>
</organism>
<dbReference type="OrthoDB" id="10422342at2759"/>
<accession>A0A2C5YQY2</accession>
<comment type="caution">
    <text evidence="2">The sequence shown here is derived from an EMBL/GenBank/DDBJ whole genome shotgun (WGS) entry which is preliminary data.</text>
</comment>
<protein>
    <submittedName>
        <fullName evidence="2">Uncharacterized protein</fullName>
    </submittedName>
</protein>
<evidence type="ECO:0000313" key="2">
    <source>
        <dbReference type="EMBL" id="PHH71177.1"/>
    </source>
</evidence>
<feature type="region of interest" description="Disordered" evidence="1">
    <location>
        <begin position="107"/>
        <end position="129"/>
    </location>
</feature>